<comment type="caution">
    <text evidence="6">The sequence shown here is derived from an EMBL/GenBank/DDBJ whole genome shotgun (WGS) entry which is preliminary data.</text>
</comment>
<dbReference type="InterPro" id="IPR036955">
    <property type="entry name" value="AP2/ERF_dom_sf"/>
</dbReference>
<keyword evidence="3" id="KW-0804">Transcription</keyword>
<evidence type="ECO:0000256" key="4">
    <source>
        <dbReference type="SAM" id="MobiDB-lite"/>
    </source>
</evidence>
<dbReference type="GO" id="GO:0003700">
    <property type="term" value="F:DNA-binding transcription factor activity"/>
    <property type="evidence" value="ECO:0007669"/>
    <property type="project" value="InterPro"/>
</dbReference>
<dbReference type="InterPro" id="IPR044925">
    <property type="entry name" value="His-Me_finger_sf"/>
</dbReference>
<feature type="compositionally biased region" description="Basic and acidic residues" evidence="4">
    <location>
        <begin position="12"/>
        <end position="23"/>
    </location>
</feature>
<feature type="compositionally biased region" description="Polar residues" evidence="4">
    <location>
        <begin position="1"/>
        <end position="10"/>
    </location>
</feature>
<sequence length="166" mass="19199">HRIIAQTSPGAHTDHENHNGLDNRKTNLRQCTFRENQYNRLPTDNCRSQYRGVCWGRIGWVARIKHNSRSIWLGSHTSEVGAAKAYNRKAQELFGEFAYLNPIQWWMVRREVYHGLSAQKARNDKWNRVCNFLPAPDSCNGSRVFFHVPATPVTCCGVTAWDWISI</sequence>
<name>A0A0F8V6P1_9ZZZZ</name>
<evidence type="ECO:0000259" key="5">
    <source>
        <dbReference type="PROSITE" id="PS51032"/>
    </source>
</evidence>
<keyword evidence="2" id="KW-0238">DNA-binding</keyword>
<feature type="domain" description="AP2/ERF" evidence="5">
    <location>
        <begin position="49"/>
        <end position="103"/>
    </location>
</feature>
<accession>A0A0F8V6P1</accession>
<evidence type="ECO:0000256" key="1">
    <source>
        <dbReference type="ARBA" id="ARBA00023015"/>
    </source>
</evidence>
<evidence type="ECO:0000256" key="3">
    <source>
        <dbReference type="ARBA" id="ARBA00023163"/>
    </source>
</evidence>
<dbReference type="EMBL" id="LAZR01070501">
    <property type="protein sequence ID" value="KKK40147.1"/>
    <property type="molecule type" value="Genomic_DNA"/>
</dbReference>
<dbReference type="InterPro" id="IPR016177">
    <property type="entry name" value="DNA-bd_dom_sf"/>
</dbReference>
<organism evidence="6">
    <name type="scientific">marine sediment metagenome</name>
    <dbReference type="NCBI Taxonomy" id="412755"/>
    <lineage>
        <taxon>unclassified sequences</taxon>
        <taxon>metagenomes</taxon>
        <taxon>ecological metagenomes</taxon>
    </lineage>
</organism>
<dbReference type="SUPFAM" id="SSF54171">
    <property type="entry name" value="DNA-binding domain"/>
    <property type="match status" value="1"/>
</dbReference>
<dbReference type="SUPFAM" id="SSF54060">
    <property type="entry name" value="His-Me finger endonucleases"/>
    <property type="match status" value="1"/>
</dbReference>
<feature type="region of interest" description="Disordered" evidence="4">
    <location>
        <begin position="1"/>
        <end position="23"/>
    </location>
</feature>
<dbReference type="Gene3D" id="3.30.730.10">
    <property type="entry name" value="AP2/ERF domain"/>
    <property type="match status" value="1"/>
</dbReference>
<gene>
    <name evidence="6" type="ORF">LCGC14_3165760</name>
</gene>
<keyword evidence="1" id="KW-0805">Transcription regulation</keyword>
<evidence type="ECO:0000256" key="2">
    <source>
        <dbReference type="ARBA" id="ARBA00023125"/>
    </source>
</evidence>
<evidence type="ECO:0000313" key="6">
    <source>
        <dbReference type="EMBL" id="KKK40147.1"/>
    </source>
</evidence>
<dbReference type="PROSITE" id="PS51032">
    <property type="entry name" value="AP2_ERF"/>
    <property type="match status" value="1"/>
</dbReference>
<protein>
    <recommendedName>
        <fullName evidence="5">AP2/ERF domain-containing protein</fullName>
    </recommendedName>
</protein>
<feature type="non-terminal residue" evidence="6">
    <location>
        <position position="1"/>
    </location>
</feature>
<dbReference type="AlphaFoldDB" id="A0A0F8V6P1"/>
<proteinExistence type="predicted"/>
<dbReference type="SMART" id="SM00380">
    <property type="entry name" value="AP2"/>
    <property type="match status" value="1"/>
</dbReference>
<reference evidence="6" key="1">
    <citation type="journal article" date="2015" name="Nature">
        <title>Complex archaea that bridge the gap between prokaryotes and eukaryotes.</title>
        <authorList>
            <person name="Spang A."/>
            <person name="Saw J.H."/>
            <person name="Jorgensen S.L."/>
            <person name="Zaremba-Niedzwiedzka K."/>
            <person name="Martijn J."/>
            <person name="Lind A.E."/>
            <person name="van Eijk R."/>
            <person name="Schleper C."/>
            <person name="Guy L."/>
            <person name="Ettema T.J."/>
        </authorList>
    </citation>
    <scope>NUCLEOTIDE SEQUENCE</scope>
</reference>
<dbReference type="GO" id="GO:0003677">
    <property type="term" value="F:DNA binding"/>
    <property type="evidence" value="ECO:0007669"/>
    <property type="project" value="UniProtKB-KW"/>
</dbReference>
<dbReference type="InterPro" id="IPR001471">
    <property type="entry name" value="AP2/ERF_dom"/>
</dbReference>